<dbReference type="EMBL" id="NKXS01002640">
    <property type="protein sequence ID" value="PIN12682.1"/>
    <property type="molecule type" value="Genomic_DNA"/>
</dbReference>
<evidence type="ECO:0000313" key="1">
    <source>
        <dbReference type="EMBL" id="PIN12682.1"/>
    </source>
</evidence>
<reference evidence="2" key="1">
    <citation type="journal article" date="2018" name="Gigascience">
        <title>Genome assembly of the Pink Ipe (Handroanthus impetiginosus, Bignoniaceae), a highly valued, ecologically keystone Neotropical timber forest tree.</title>
        <authorList>
            <person name="Silva-Junior O.B."/>
            <person name="Grattapaglia D."/>
            <person name="Novaes E."/>
            <person name="Collevatti R.G."/>
        </authorList>
    </citation>
    <scope>NUCLEOTIDE SEQUENCE [LARGE SCALE GENOMIC DNA]</scope>
    <source>
        <strain evidence="2">cv. UFG-1</strain>
    </source>
</reference>
<evidence type="ECO:0000313" key="2">
    <source>
        <dbReference type="Proteomes" id="UP000231279"/>
    </source>
</evidence>
<comment type="caution">
    <text evidence="1">The sequence shown here is derived from an EMBL/GenBank/DDBJ whole genome shotgun (WGS) entry which is preliminary data.</text>
</comment>
<sequence length="161" mass="18534">MDDLHSIASISRCRSSNMDMSSRSCISNSFSQGWLSNWNDNHIGVFNAAEDNMSQYMDMMMSSRAAVAFVDDGADHFSRSTGYLQDVLFDFTSKRRRLMLYIYIYISDLQTRDQNYCWTSNLIKNCCEELDSTLSQFTKPNDIISGTYKLITFSSKYAVLF</sequence>
<dbReference type="Proteomes" id="UP000231279">
    <property type="component" value="Unassembled WGS sequence"/>
</dbReference>
<dbReference type="OrthoDB" id="691244at2759"/>
<name>A0A2G9H585_9LAMI</name>
<organism evidence="1 2">
    <name type="scientific">Handroanthus impetiginosus</name>
    <dbReference type="NCBI Taxonomy" id="429701"/>
    <lineage>
        <taxon>Eukaryota</taxon>
        <taxon>Viridiplantae</taxon>
        <taxon>Streptophyta</taxon>
        <taxon>Embryophyta</taxon>
        <taxon>Tracheophyta</taxon>
        <taxon>Spermatophyta</taxon>
        <taxon>Magnoliopsida</taxon>
        <taxon>eudicotyledons</taxon>
        <taxon>Gunneridae</taxon>
        <taxon>Pentapetalae</taxon>
        <taxon>asterids</taxon>
        <taxon>lamiids</taxon>
        <taxon>Lamiales</taxon>
        <taxon>Bignoniaceae</taxon>
        <taxon>Crescentiina</taxon>
        <taxon>Tabebuia alliance</taxon>
        <taxon>Handroanthus</taxon>
    </lineage>
</organism>
<protein>
    <submittedName>
        <fullName evidence="1">Uncharacterized protein</fullName>
    </submittedName>
</protein>
<gene>
    <name evidence="1" type="ORF">CDL12_14706</name>
</gene>
<accession>A0A2G9H585</accession>
<keyword evidence="2" id="KW-1185">Reference proteome</keyword>
<proteinExistence type="predicted"/>
<dbReference type="AlphaFoldDB" id="A0A2G9H585"/>